<dbReference type="CDD" id="cd04181">
    <property type="entry name" value="NTP_transferase"/>
    <property type="match status" value="1"/>
</dbReference>
<organism evidence="5 6">
    <name type="scientific">Halopenitus salinus</name>
    <dbReference type="NCBI Taxonomy" id="1198295"/>
    <lineage>
        <taxon>Archaea</taxon>
        <taxon>Methanobacteriati</taxon>
        <taxon>Methanobacteriota</taxon>
        <taxon>Stenosarchaea group</taxon>
        <taxon>Halobacteria</taxon>
        <taxon>Halobacteriales</taxon>
        <taxon>Haloferacaceae</taxon>
        <taxon>Halopenitus</taxon>
    </lineage>
</organism>
<dbReference type="PANTHER" id="PTHR43584">
    <property type="entry name" value="NUCLEOTIDYL TRANSFERASE"/>
    <property type="match status" value="1"/>
</dbReference>
<dbReference type="GO" id="GO:0003983">
    <property type="term" value="F:UTP:glucose-1-phosphate uridylyltransferase activity"/>
    <property type="evidence" value="ECO:0007669"/>
    <property type="project" value="UniProtKB-EC"/>
</dbReference>
<keyword evidence="1 5" id="KW-0808">Transferase</keyword>
<comment type="caution">
    <text evidence="5">The sequence shown here is derived from an EMBL/GenBank/DDBJ whole genome shotgun (WGS) entry which is preliminary data.</text>
</comment>
<evidence type="ECO:0000313" key="6">
    <source>
        <dbReference type="Proteomes" id="UP001596296"/>
    </source>
</evidence>
<dbReference type="EMBL" id="JBHSXL010000003">
    <property type="protein sequence ID" value="MFC6891796.1"/>
    <property type="molecule type" value="Genomic_DNA"/>
</dbReference>
<evidence type="ECO:0000256" key="3">
    <source>
        <dbReference type="SAM" id="MobiDB-lite"/>
    </source>
</evidence>
<dbReference type="RefSeq" id="WP_379740720.1">
    <property type="nucleotide sequence ID" value="NZ_JBHSVN010000001.1"/>
</dbReference>
<sequence>MKAVVLAAGRGTRLRPLTDDKPKGMVEVADDPILTHCFDQLIELGADELVVVVGYKKEVIIDHYGDVYEGVPITYAHQREANGLAHALLTVEEHVDDDFMLILGDNVFDANLQDVVRRQREDRADAAFLVEEVPFEEASRYGVCDTNQYGEITDVIEKPDDPPSNLVMTGFYTFSPAIFHACHLVQPSDRGEYELSDAIDLLIQSGRTIDAIGLDGWRIDVGYPEDRDEAERRLEGDVDETETSTTDVDDHAGGGPDDDGGGGSGSRSNPEGPATT</sequence>
<dbReference type="NCBIfam" id="NF041313">
    <property type="entry name" value="UDPGP_AglF_Halo"/>
    <property type="match status" value="1"/>
</dbReference>
<dbReference type="EC" id="2.7.7.9" evidence="5"/>
<dbReference type="AlphaFoldDB" id="A0ABD5UQZ3"/>
<dbReference type="Pfam" id="PF00483">
    <property type="entry name" value="NTP_transferase"/>
    <property type="match status" value="1"/>
</dbReference>
<reference evidence="5 6" key="1">
    <citation type="journal article" date="2019" name="Int. J. Syst. Evol. Microbiol.">
        <title>The Global Catalogue of Microorganisms (GCM) 10K type strain sequencing project: providing services to taxonomists for standard genome sequencing and annotation.</title>
        <authorList>
            <consortium name="The Broad Institute Genomics Platform"/>
            <consortium name="The Broad Institute Genome Sequencing Center for Infectious Disease"/>
            <person name="Wu L."/>
            <person name="Ma J."/>
        </authorList>
    </citation>
    <scope>NUCLEOTIDE SEQUENCE [LARGE SCALE GENOMIC DNA]</scope>
    <source>
        <strain evidence="5 6">SKJ47</strain>
    </source>
</reference>
<proteinExistence type="predicted"/>
<evidence type="ECO:0000259" key="4">
    <source>
        <dbReference type="Pfam" id="PF00483"/>
    </source>
</evidence>
<protein>
    <submittedName>
        <fullName evidence="5">UTP--glucose-1-phosphate uridylyltransferase AglF</fullName>
        <ecNumber evidence="5">2.7.7.9</ecNumber>
    </submittedName>
</protein>
<evidence type="ECO:0000256" key="1">
    <source>
        <dbReference type="ARBA" id="ARBA00022679"/>
    </source>
</evidence>
<dbReference type="InterPro" id="IPR029044">
    <property type="entry name" value="Nucleotide-diphossugar_trans"/>
</dbReference>
<dbReference type="InterPro" id="IPR050065">
    <property type="entry name" value="GlmU-like"/>
</dbReference>
<dbReference type="SUPFAM" id="SSF53448">
    <property type="entry name" value="Nucleotide-diphospho-sugar transferases"/>
    <property type="match status" value="1"/>
</dbReference>
<feature type="region of interest" description="Disordered" evidence="3">
    <location>
        <begin position="227"/>
        <end position="276"/>
    </location>
</feature>
<keyword evidence="2 5" id="KW-0548">Nucleotidyltransferase</keyword>
<keyword evidence="6" id="KW-1185">Reference proteome</keyword>
<gene>
    <name evidence="5" type="primary">aglF</name>
    <name evidence="5" type="ORF">ACFQE9_04070</name>
</gene>
<accession>A0ABD5UQZ3</accession>
<feature type="compositionally biased region" description="Polar residues" evidence="3">
    <location>
        <begin position="266"/>
        <end position="276"/>
    </location>
</feature>
<evidence type="ECO:0000313" key="5">
    <source>
        <dbReference type="EMBL" id="MFC6891796.1"/>
    </source>
</evidence>
<dbReference type="Gene3D" id="3.90.550.10">
    <property type="entry name" value="Spore Coat Polysaccharide Biosynthesis Protein SpsA, Chain A"/>
    <property type="match status" value="1"/>
</dbReference>
<dbReference type="InterPro" id="IPR053799">
    <property type="entry name" value="AglF-like"/>
</dbReference>
<evidence type="ECO:0000256" key="2">
    <source>
        <dbReference type="ARBA" id="ARBA00022695"/>
    </source>
</evidence>
<name>A0ABD5UQZ3_9EURY</name>
<dbReference type="Proteomes" id="UP001596296">
    <property type="component" value="Unassembled WGS sequence"/>
</dbReference>
<feature type="domain" description="Nucleotidyl transferase" evidence="4">
    <location>
        <begin position="2"/>
        <end position="231"/>
    </location>
</feature>
<dbReference type="InterPro" id="IPR005835">
    <property type="entry name" value="NTP_transferase_dom"/>
</dbReference>
<dbReference type="PANTHER" id="PTHR43584:SF8">
    <property type="entry name" value="N-ACETYLMURAMATE ALPHA-1-PHOSPHATE URIDYLYLTRANSFERASE"/>
    <property type="match status" value="1"/>
</dbReference>